<dbReference type="EMBL" id="CP088279">
    <property type="protein sequence ID" value="UGX89853.1"/>
    <property type="molecule type" value="Genomic_DNA"/>
</dbReference>
<reference evidence="2 3" key="3">
    <citation type="journal article" date="2022" name="Int. J. Syst. Evol. Microbiol.">
        <title>Strains of Bradyrhizobium barranii sp. nov. associated with legumes native to Canada are symbionts of soybeans and belong to different subspecies (subsp. barranii subsp. nov. and subsp. apii subsp. nov.) and symbiovars (sv. glycinearum and sv. septentrionale).</title>
        <authorList>
            <person name="Bromfield E.S.P."/>
            <person name="Cloutier S."/>
            <person name="Wasai-Hara S."/>
            <person name="Minamisawa K."/>
        </authorList>
    </citation>
    <scope>NUCLEOTIDE SEQUENCE [LARGE SCALE GENOMIC DNA]</scope>
    <source>
        <strain evidence="3">323S2</strain>
        <plasmid evidence="2 3">pBb323S2c</plasmid>
    </source>
</reference>
<keyword evidence="2" id="KW-0614">Plasmid</keyword>
<dbReference type="RefSeq" id="WP_166354591.1">
    <property type="nucleotide sequence ID" value="NZ_CP049702.1"/>
</dbReference>
<evidence type="ECO:0000313" key="3">
    <source>
        <dbReference type="Proteomes" id="UP000564836"/>
    </source>
</evidence>
<geneLocation type="plasmid" evidence="2 3">
    <name>pBb323S2c</name>
</geneLocation>
<reference evidence="1" key="2">
    <citation type="submission" date="2020-06" db="EMBL/GenBank/DDBJ databases">
        <title>Whole Genome Sequence of Bradyrhizobium sp. Strain 323S2.</title>
        <authorList>
            <person name="Bromfield E.S.P."/>
        </authorList>
    </citation>
    <scope>NUCLEOTIDE SEQUENCE [LARGE SCALE GENOMIC DNA]</scope>
    <source>
        <strain evidence="1">323S2</strain>
    </source>
</reference>
<evidence type="ECO:0000313" key="1">
    <source>
        <dbReference type="EMBL" id="NYY96940.1"/>
    </source>
</evidence>
<dbReference type="AlphaFoldDB" id="A0A7Z0QM12"/>
<name>A0A7Z0QM12_9BRAD</name>
<sequence>MRLPSLPPEAQDILTRIEVEDRQISDAARHRAAELQQLANEESDAVAEVQRLADADKAGKLNREERGEWNDDAGEQAVQKVRDPSRLTAANADLASIRRKKLLLGSSVQIERLTGARIKHELAKYNCKLIAVQRPQVPLAKGERATDALSRAREASLALIAERKALAKAPRTNGEVKAAAYVEIDKLADSGLPKTLAMFHGAGIAWPRHTITEGRYHVPDGVALVAFLMRDQLKTQLSKLIEFNASAFPDAMSAEEKTERLAELDLETEAAERLEAAAVEQVISEGGVAYHRPNCSILAALSLRIA</sequence>
<evidence type="ECO:0000313" key="2">
    <source>
        <dbReference type="EMBL" id="UGX89853.1"/>
    </source>
</evidence>
<dbReference type="EMBL" id="JACBFH010000005">
    <property type="protein sequence ID" value="NYY96940.1"/>
    <property type="molecule type" value="Genomic_DNA"/>
</dbReference>
<dbReference type="Proteomes" id="UP000564836">
    <property type="component" value="Plasmid pBb323S2c"/>
</dbReference>
<gene>
    <name evidence="2" type="ORF">G6321_00002675</name>
    <name evidence="1" type="ORF">G6321_54755</name>
</gene>
<organism evidence="1">
    <name type="scientific">Bradyrhizobium barranii subsp. barranii</name>
    <dbReference type="NCBI Taxonomy" id="2823807"/>
    <lineage>
        <taxon>Bacteria</taxon>
        <taxon>Pseudomonadati</taxon>
        <taxon>Pseudomonadota</taxon>
        <taxon>Alphaproteobacteria</taxon>
        <taxon>Hyphomicrobiales</taxon>
        <taxon>Nitrobacteraceae</taxon>
        <taxon>Bradyrhizobium</taxon>
        <taxon>Bradyrhizobium barranii</taxon>
    </lineage>
</organism>
<protein>
    <submittedName>
        <fullName evidence="1">Uncharacterized protein</fullName>
    </submittedName>
</protein>
<proteinExistence type="predicted"/>
<accession>A0A7Z0QM12</accession>
<reference evidence="2 3" key="1">
    <citation type="journal article" date="2017" name="Syst. Appl. Microbiol.">
        <title>Soybeans inoculated with root zone soils of Canadian native legumes harbour diverse and novel Bradyrhizobium spp. that possess agricultural potential.</title>
        <authorList>
            <person name="Bromfield E.S.P."/>
            <person name="Cloutier S."/>
            <person name="Tambong J.T."/>
            <person name="Tran Thi T.V."/>
        </authorList>
    </citation>
    <scope>NUCLEOTIDE SEQUENCE [LARGE SCALE GENOMIC DNA]</scope>
    <source>
        <strain evidence="2 3">323S2</strain>
    </source>
</reference>